<accession>A0A3M6V2U7</accession>
<feature type="compositionally biased region" description="Basic and acidic residues" evidence="1">
    <location>
        <begin position="291"/>
        <end position="308"/>
    </location>
</feature>
<dbReference type="OrthoDB" id="5964333at2759"/>
<evidence type="ECO:0000313" key="2">
    <source>
        <dbReference type="EMBL" id="RMX60134.1"/>
    </source>
</evidence>
<feature type="compositionally biased region" description="Polar residues" evidence="1">
    <location>
        <begin position="275"/>
        <end position="290"/>
    </location>
</feature>
<feature type="compositionally biased region" description="Polar residues" evidence="1">
    <location>
        <begin position="311"/>
        <end position="332"/>
    </location>
</feature>
<organism evidence="2 3">
    <name type="scientific">Pocillopora damicornis</name>
    <name type="common">Cauliflower coral</name>
    <name type="synonym">Millepora damicornis</name>
    <dbReference type="NCBI Taxonomy" id="46731"/>
    <lineage>
        <taxon>Eukaryota</taxon>
        <taxon>Metazoa</taxon>
        <taxon>Cnidaria</taxon>
        <taxon>Anthozoa</taxon>
        <taxon>Hexacorallia</taxon>
        <taxon>Scleractinia</taxon>
        <taxon>Astrocoeniina</taxon>
        <taxon>Pocilloporidae</taxon>
        <taxon>Pocillopora</taxon>
    </lineage>
</organism>
<feature type="region of interest" description="Disordered" evidence="1">
    <location>
        <begin position="275"/>
        <end position="332"/>
    </location>
</feature>
<evidence type="ECO:0000256" key="1">
    <source>
        <dbReference type="SAM" id="MobiDB-lite"/>
    </source>
</evidence>
<proteinExistence type="predicted"/>
<gene>
    <name evidence="2" type="ORF">pdam_00025469</name>
</gene>
<sequence>FTSTLKAFLDFQVRFRISRPSQARRENALISRAVSAFSRDFVSAHDDEAESYNLTPMRETRWRNGYFKEWQKHPQWSLSCFLALLLPLSGLQAGVTGMVETNVLDNQLQTGQVEMPTLVGAVKDSGVLDVTLEEGEQQRETISREGEQIGKHEIAKISKDAEIQYVLHLLGYFKQWQKNPQWSLSCLLALLLPLSGLQAEVTGMVETNVLDDQLQTGQVEMPTLVGAVKDSDVVDVTLEEGEQQQETISREGEQISKHEIAKVFCHRVSQTRLRSQSISKDAESEQPQETISREGEQIGKHEIAKVFCDRGSQTRLRSPSISKDAESLNSHF</sequence>
<comment type="caution">
    <text evidence="2">The sequence shown here is derived from an EMBL/GenBank/DDBJ whole genome shotgun (WGS) entry which is preliminary data.</text>
</comment>
<protein>
    <submittedName>
        <fullName evidence="2">Uncharacterized protein</fullName>
    </submittedName>
</protein>
<reference evidence="2 3" key="1">
    <citation type="journal article" date="2018" name="Sci. Rep.">
        <title>Comparative analysis of the Pocillopora damicornis genome highlights role of immune system in coral evolution.</title>
        <authorList>
            <person name="Cunning R."/>
            <person name="Bay R.A."/>
            <person name="Gillette P."/>
            <person name="Baker A.C."/>
            <person name="Traylor-Knowles N."/>
        </authorList>
    </citation>
    <scope>NUCLEOTIDE SEQUENCE [LARGE SCALE GENOMIC DNA]</scope>
    <source>
        <strain evidence="2">RSMAS</strain>
        <tissue evidence="2">Whole animal</tissue>
    </source>
</reference>
<keyword evidence="3" id="KW-1185">Reference proteome</keyword>
<dbReference type="AlphaFoldDB" id="A0A3M6V2U7"/>
<name>A0A3M6V2U7_POCDA</name>
<dbReference type="EMBL" id="RCHS01000231">
    <property type="protein sequence ID" value="RMX60134.1"/>
    <property type="molecule type" value="Genomic_DNA"/>
</dbReference>
<feature type="non-terminal residue" evidence="2">
    <location>
        <position position="1"/>
    </location>
</feature>
<dbReference type="Proteomes" id="UP000275408">
    <property type="component" value="Unassembled WGS sequence"/>
</dbReference>
<evidence type="ECO:0000313" key="3">
    <source>
        <dbReference type="Proteomes" id="UP000275408"/>
    </source>
</evidence>